<gene>
    <name evidence="5" type="ORF">SAMN05518684_12275</name>
</gene>
<dbReference type="Gene3D" id="2.30.42.10">
    <property type="match status" value="1"/>
</dbReference>
<name>A0A1H9X105_9BACI</name>
<comment type="similarity">
    <text evidence="1">Belongs to the peptidase S16 family.</text>
</comment>
<evidence type="ECO:0000259" key="3">
    <source>
        <dbReference type="PROSITE" id="PS50106"/>
    </source>
</evidence>
<keyword evidence="2" id="KW-1133">Transmembrane helix</keyword>
<dbReference type="Proteomes" id="UP000198571">
    <property type="component" value="Unassembled WGS sequence"/>
</dbReference>
<dbReference type="NCBIfam" id="NF041438">
    <property type="entry name" value="SepM_fam_S16"/>
    <property type="match status" value="1"/>
</dbReference>
<dbReference type="RefSeq" id="WP_093055662.1">
    <property type="nucleotide sequence ID" value="NZ_FOGT01000022.1"/>
</dbReference>
<keyword evidence="2" id="KW-0472">Membrane</keyword>
<accession>A0A1H9X105</accession>
<feature type="domain" description="Lon proteolytic" evidence="4">
    <location>
        <begin position="239"/>
        <end position="346"/>
    </location>
</feature>
<dbReference type="PANTHER" id="PTHR10046">
    <property type="entry name" value="ATP DEPENDENT LON PROTEASE FAMILY MEMBER"/>
    <property type="match status" value="1"/>
</dbReference>
<dbReference type="Gene3D" id="3.30.230.10">
    <property type="match status" value="1"/>
</dbReference>
<dbReference type="SUPFAM" id="SSF54211">
    <property type="entry name" value="Ribosomal protein S5 domain 2-like"/>
    <property type="match status" value="1"/>
</dbReference>
<evidence type="ECO:0000256" key="2">
    <source>
        <dbReference type="SAM" id="Phobius"/>
    </source>
</evidence>
<dbReference type="InterPro" id="IPR027065">
    <property type="entry name" value="Lon_Prtase"/>
</dbReference>
<dbReference type="EC" id="3.4.21.53" evidence="1"/>
<dbReference type="STRING" id="1601833.SAMN05518684_12275"/>
<sequence length="346" mass="38714">MNDRQHRNNKSWVKWVVLFAILIAVNFIQLPYYFTVPGEAKVLTEVIEVEDGNEYEGTFMLTTIRMGKANIVNYTWSLFSDRRELIPEEQIRPEGETDEQYHHRQMMMMTGSQELAVLVAYNHAGEEAYFENYGVLVTSIIPDMDAEGKLEVGDKIVAIDGEEVLEVNTLFDILGEYEIGDEVPITYEREEETDTVTIEVQSFPEEIDPEGERGGIGIANPVTDRELIKNPEVLIDTDQIGGPSAGLMFTLEIYNQLIEEDITHGFEVAGSGAIDEDGNVGRIGGIKQKVYASHEAGADIFFAPDEEGIEGTNYQIAVEAAEQLGTDMEIVPVSHFEDALNYLESL</sequence>
<protein>
    <recommendedName>
        <fullName evidence="1">endopeptidase La</fullName>
        <ecNumber evidence="1">3.4.21.53</ecNumber>
    </recommendedName>
</protein>
<dbReference type="EMBL" id="FOGT01000022">
    <property type="protein sequence ID" value="SES39810.1"/>
    <property type="molecule type" value="Genomic_DNA"/>
</dbReference>
<keyword evidence="1" id="KW-0378">Hydrolase</keyword>
<dbReference type="InterPro" id="IPR020568">
    <property type="entry name" value="Ribosomal_Su5_D2-typ_SF"/>
</dbReference>
<keyword evidence="6" id="KW-1185">Reference proteome</keyword>
<dbReference type="Pfam" id="PF05362">
    <property type="entry name" value="Lon_C"/>
    <property type="match status" value="1"/>
</dbReference>
<proteinExistence type="inferred from homology"/>
<dbReference type="PROSITE" id="PS51786">
    <property type="entry name" value="LON_PROTEOLYTIC"/>
    <property type="match status" value="1"/>
</dbReference>
<keyword evidence="1" id="KW-0645">Protease</keyword>
<evidence type="ECO:0000256" key="1">
    <source>
        <dbReference type="PROSITE-ProRule" id="PRU01122"/>
    </source>
</evidence>
<evidence type="ECO:0000259" key="4">
    <source>
        <dbReference type="PROSITE" id="PS51786"/>
    </source>
</evidence>
<keyword evidence="1" id="KW-0720">Serine protease</keyword>
<organism evidence="5 6">
    <name type="scientific">Salipaludibacillus aurantiacus</name>
    <dbReference type="NCBI Taxonomy" id="1601833"/>
    <lineage>
        <taxon>Bacteria</taxon>
        <taxon>Bacillati</taxon>
        <taxon>Bacillota</taxon>
        <taxon>Bacilli</taxon>
        <taxon>Bacillales</taxon>
        <taxon>Bacillaceae</taxon>
    </lineage>
</organism>
<dbReference type="SUPFAM" id="SSF50156">
    <property type="entry name" value="PDZ domain-like"/>
    <property type="match status" value="1"/>
</dbReference>
<dbReference type="InterPro" id="IPR001478">
    <property type="entry name" value="PDZ"/>
</dbReference>
<feature type="active site" evidence="1">
    <location>
        <position position="244"/>
    </location>
</feature>
<dbReference type="InterPro" id="IPR008269">
    <property type="entry name" value="Lon_proteolytic"/>
</dbReference>
<dbReference type="AlphaFoldDB" id="A0A1H9X105"/>
<dbReference type="PROSITE" id="PS50106">
    <property type="entry name" value="PDZ"/>
    <property type="match status" value="1"/>
</dbReference>
<dbReference type="Pfam" id="PF13180">
    <property type="entry name" value="PDZ_2"/>
    <property type="match status" value="1"/>
</dbReference>
<dbReference type="GO" id="GO:0006508">
    <property type="term" value="P:proteolysis"/>
    <property type="evidence" value="ECO:0007669"/>
    <property type="project" value="UniProtKB-KW"/>
</dbReference>
<feature type="domain" description="PDZ" evidence="3">
    <location>
        <begin position="105"/>
        <end position="166"/>
    </location>
</feature>
<evidence type="ECO:0000313" key="6">
    <source>
        <dbReference type="Proteomes" id="UP000198571"/>
    </source>
</evidence>
<dbReference type="InterPro" id="IPR036034">
    <property type="entry name" value="PDZ_sf"/>
</dbReference>
<feature type="active site" evidence="1">
    <location>
        <position position="289"/>
    </location>
</feature>
<dbReference type="GO" id="GO:0004252">
    <property type="term" value="F:serine-type endopeptidase activity"/>
    <property type="evidence" value="ECO:0007669"/>
    <property type="project" value="UniProtKB-UniRule"/>
</dbReference>
<keyword evidence="2" id="KW-0812">Transmembrane</keyword>
<dbReference type="GO" id="GO:0005524">
    <property type="term" value="F:ATP binding"/>
    <property type="evidence" value="ECO:0007669"/>
    <property type="project" value="InterPro"/>
</dbReference>
<evidence type="ECO:0000313" key="5">
    <source>
        <dbReference type="EMBL" id="SES39810.1"/>
    </source>
</evidence>
<reference evidence="6" key="1">
    <citation type="submission" date="2016-10" db="EMBL/GenBank/DDBJ databases">
        <authorList>
            <person name="Varghese N."/>
            <person name="Submissions S."/>
        </authorList>
    </citation>
    <scope>NUCLEOTIDE SEQUENCE [LARGE SCALE GENOMIC DNA]</scope>
    <source>
        <strain evidence="6">S9</strain>
    </source>
</reference>
<dbReference type="OrthoDB" id="2356897at2"/>
<dbReference type="InterPro" id="IPR014721">
    <property type="entry name" value="Ribsml_uS5_D2-typ_fold_subgr"/>
</dbReference>
<dbReference type="GO" id="GO:0004176">
    <property type="term" value="F:ATP-dependent peptidase activity"/>
    <property type="evidence" value="ECO:0007669"/>
    <property type="project" value="UniProtKB-UniRule"/>
</dbReference>
<comment type="catalytic activity">
    <reaction evidence="1">
        <text>Hydrolysis of proteins in presence of ATP.</text>
        <dbReference type="EC" id="3.4.21.53"/>
    </reaction>
</comment>
<dbReference type="GO" id="GO:0030163">
    <property type="term" value="P:protein catabolic process"/>
    <property type="evidence" value="ECO:0007669"/>
    <property type="project" value="InterPro"/>
</dbReference>
<feature type="transmembrane region" description="Helical" evidence="2">
    <location>
        <begin position="12"/>
        <end position="34"/>
    </location>
</feature>